<proteinExistence type="predicted"/>
<dbReference type="SUPFAM" id="SSF75304">
    <property type="entry name" value="Amidase signature (AS) enzymes"/>
    <property type="match status" value="1"/>
</dbReference>
<dbReference type="PANTHER" id="PTHR42678">
    <property type="entry name" value="AMIDASE"/>
    <property type="match status" value="1"/>
</dbReference>
<accession>A0A3A2ZVW5</accession>
<keyword evidence="3" id="KW-1185">Reference proteome</keyword>
<protein>
    <submittedName>
        <fullName evidence="2">Amidase family</fullName>
    </submittedName>
</protein>
<evidence type="ECO:0000313" key="2">
    <source>
        <dbReference type="EMBL" id="RJE27289.1"/>
    </source>
</evidence>
<evidence type="ECO:0000259" key="1">
    <source>
        <dbReference type="Pfam" id="PF01425"/>
    </source>
</evidence>
<dbReference type="AlphaFoldDB" id="A0A3A2ZVW5"/>
<gene>
    <name evidence="2" type="ORF">PHISCL_00420</name>
</gene>
<dbReference type="Gene3D" id="3.90.1300.10">
    <property type="entry name" value="Amidase signature (AS) domain"/>
    <property type="match status" value="1"/>
</dbReference>
<reference evidence="3" key="1">
    <citation type="submission" date="2017-02" db="EMBL/GenBank/DDBJ databases">
        <authorList>
            <person name="Tafer H."/>
            <person name="Lopandic K."/>
        </authorList>
    </citation>
    <scope>NUCLEOTIDE SEQUENCE [LARGE SCALE GENOMIC DNA]</scope>
    <source>
        <strain evidence="3">CBS 366.77</strain>
    </source>
</reference>
<organism evidence="2 3">
    <name type="scientific">Aspergillus sclerotialis</name>
    <dbReference type="NCBI Taxonomy" id="2070753"/>
    <lineage>
        <taxon>Eukaryota</taxon>
        <taxon>Fungi</taxon>
        <taxon>Dikarya</taxon>
        <taxon>Ascomycota</taxon>
        <taxon>Pezizomycotina</taxon>
        <taxon>Eurotiomycetes</taxon>
        <taxon>Eurotiomycetidae</taxon>
        <taxon>Eurotiales</taxon>
        <taxon>Aspergillaceae</taxon>
        <taxon>Aspergillus</taxon>
        <taxon>Aspergillus subgen. Polypaecilum</taxon>
    </lineage>
</organism>
<dbReference type="InterPro" id="IPR023631">
    <property type="entry name" value="Amidase_dom"/>
</dbReference>
<name>A0A3A2ZVW5_9EURO</name>
<dbReference type="STRING" id="2070753.A0A3A2ZVW5"/>
<dbReference type="PANTHER" id="PTHR42678:SF11">
    <property type="entry name" value="AMIDASE FAMILY PROTEIN"/>
    <property type="match status" value="1"/>
</dbReference>
<dbReference type="Proteomes" id="UP000266188">
    <property type="component" value="Unassembled WGS sequence"/>
</dbReference>
<sequence>MPYVNLVEASIEDLQAALSAGSVTSVDLAVRYLRRIASFDCDGIELNAIPVLNQALFDEAGNSDDRRAAGQPVRALEGIPYTAKDSYKVINQVTAAGAPAFSALTANEDAYLVKAVRDAGGVLLGRTNMPPAACGGMQRGIYGRAENPYNLKYLAAAFASGSSNGSAVSTAASLASFGLGSETVSSGRSPASNNALIAYTPSKGWLSCRGLWPLYPTCDVPVPHTRTMKDMVTILDVLRVPDPVGEGDFWRTQRIVDLPTPWAGAPESLQDILSSTSLKGLRIAVPEIYIGGPTLSGAKPVACDPDVIELWQRARADLEALGAEIVIVPDLPAVTAYENPDMIPEGCPRLPDNWNMAERGRLIAHAWNDFIKSFKSAEVPDIFAMDTMDIYPDSMRTDPERKHFEHANAIHYPHLKEYAKENDLYSVPGLDAAVKSLEGMRKYLHEDWLSSLNCDFVVFPAAGDVGPANADTDFDGAALAWRNGVHYSTGNRAIRHLGIPTVSVPMGLLKNKQVPMNLTFAGKAYEDVNLLRWANAFETRTKNRVPPTETPALGTDTFQPLYPQGGALKAAPRPQLSINQFEISPGSDEMLDVTLQGTVVSDVENADPVLEIMVDTSWVPASDISIGKTTASTYSFKAVARASRQTERPDWDRTRAPVARDQTVCMVVARAVPTGRPSGWLGVK</sequence>
<dbReference type="Pfam" id="PF01425">
    <property type="entry name" value="Amidase"/>
    <property type="match status" value="1"/>
</dbReference>
<dbReference type="InterPro" id="IPR036928">
    <property type="entry name" value="AS_sf"/>
</dbReference>
<feature type="domain" description="Amidase" evidence="1">
    <location>
        <begin position="32"/>
        <end position="531"/>
    </location>
</feature>
<evidence type="ECO:0000313" key="3">
    <source>
        <dbReference type="Proteomes" id="UP000266188"/>
    </source>
</evidence>
<comment type="caution">
    <text evidence="2">The sequence shown here is derived from an EMBL/GenBank/DDBJ whole genome shotgun (WGS) entry which is preliminary data.</text>
</comment>
<dbReference type="EMBL" id="MVGC01000006">
    <property type="protein sequence ID" value="RJE27289.1"/>
    <property type="molecule type" value="Genomic_DNA"/>
</dbReference>
<dbReference type="OrthoDB" id="566138at2759"/>